<protein>
    <submittedName>
        <fullName evidence="1">Uncharacterized protein</fullName>
    </submittedName>
</protein>
<organism evidence="1 2">
    <name type="scientific">Pseudonocardia dioxanivorans (strain ATCC 55486 / DSM 44775 / JCM 13855 / CB1190)</name>
    <dbReference type="NCBI Taxonomy" id="675635"/>
    <lineage>
        <taxon>Bacteria</taxon>
        <taxon>Bacillati</taxon>
        <taxon>Actinomycetota</taxon>
        <taxon>Actinomycetes</taxon>
        <taxon>Pseudonocardiales</taxon>
        <taxon>Pseudonocardiaceae</taxon>
        <taxon>Pseudonocardia</taxon>
    </lineage>
</organism>
<dbReference type="KEGG" id="pdx:Psed_6055"/>
<proteinExistence type="predicted"/>
<gene>
    <name evidence="1" type="ordered locus">Psed_6055</name>
</gene>
<dbReference type="HOGENOM" id="CLU_2938401_0_0_11"/>
<dbReference type="Proteomes" id="UP000007809">
    <property type="component" value="Chromosome"/>
</dbReference>
<dbReference type="EMBL" id="CP002593">
    <property type="protein sequence ID" value="AEA28164.1"/>
    <property type="molecule type" value="Genomic_DNA"/>
</dbReference>
<keyword evidence="2" id="KW-1185">Reference proteome</keyword>
<evidence type="ECO:0000313" key="1">
    <source>
        <dbReference type="EMBL" id="AEA28164.1"/>
    </source>
</evidence>
<name>F4CK58_PSEUX</name>
<dbReference type="STRING" id="675635.Psed_6055"/>
<evidence type="ECO:0000313" key="2">
    <source>
        <dbReference type="Proteomes" id="UP000007809"/>
    </source>
</evidence>
<dbReference type="AlphaFoldDB" id="F4CK58"/>
<accession>F4CK58</accession>
<sequence length="60" mass="6736">MMDRARSTGCTVTTHSGRCGSGRTLFTVAPVNMRTRSWFPLGRTEVESWVEHLRDVAARP</sequence>
<reference evidence="1 2" key="1">
    <citation type="journal article" date="2011" name="J. Bacteriol.">
        <title>Genome sequence of the 1,4-dioxane-degrading Pseudonocardia dioxanivorans strain CB1190.</title>
        <authorList>
            <person name="Sales C.M."/>
            <person name="Mahendra S."/>
            <person name="Grostern A."/>
            <person name="Parales R.E."/>
            <person name="Goodwin L.A."/>
            <person name="Woyke T."/>
            <person name="Nolan M."/>
            <person name="Lapidus A."/>
            <person name="Chertkov O."/>
            <person name="Ovchinnikova G."/>
            <person name="Sczyrba A."/>
            <person name="Alvarez-Cohen L."/>
        </authorList>
    </citation>
    <scope>NUCLEOTIDE SEQUENCE [LARGE SCALE GENOMIC DNA]</scope>
    <source>
        <strain evidence="2">ATCC 55486 / DSM 44775 / JCM 13855 / CB1190</strain>
    </source>
</reference>